<dbReference type="KEGG" id="asau:88175556"/>
<feature type="domain" description="Aprataxin C2HE/C2H2/C2HC zinc finger" evidence="2">
    <location>
        <begin position="241"/>
        <end position="281"/>
    </location>
</feature>
<dbReference type="GO" id="GO:0000012">
    <property type="term" value="P:single strand break repair"/>
    <property type="evidence" value="ECO:0007669"/>
    <property type="project" value="TreeGrafter"/>
</dbReference>
<proteinExistence type="predicted"/>
<dbReference type="RefSeq" id="XP_062879501.1">
    <property type="nucleotide sequence ID" value="XM_063023431.1"/>
</dbReference>
<sequence length="288" mass="32609">MSFRNNLQQYIDNPGHELVVYSDEHTVVIEDKYPKSVCHYLVLPKDDAVTYIHPCIALKDKFLREKITPAIEFAKKLAAEEFVKRNLIPDTPNLRASFCNTYVKVGVHSVPSMANLHIHVLTRDMHLPCMKNRKHYNSFNTDFFVELSKFDEEIETSSDESSDSSSSISSETANSPDIKSSPPRKIQSQLPISADGRISGSIDGNSRIIRVHSDAAPRTPAKLKPNVVTMRTVSHHSKTTKNTAVQQISDQLKKPLQCWHCTKTFGGRFVQLKEHLRGEFHGRFHAVD</sequence>
<dbReference type="InterPro" id="IPR032566">
    <property type="entry name" value="Znf-C2HE"/>
</dbReference>
<feature type="compositionally biased region" description="Low complexity" evidence="1">
    <location>
        <begin position="163"/>
        <end position="172"/>
    </location>
</feature>
<reference evidence="3 4" key="1">
    <citation type="submission" date="2023-10" db="EMBL/GenBank/DDBJ databases">
        <title>Draft Genome Sequence of Candida saopaulonensis from a very Premature Infant with Sepsis.</title>
        <authorList>
            <person name="Ning Y."/>
            <person name="Dai R."/>
            <person name="Xiao M."/>
            <person name="Xu Y."/>
            <person name="Yan Q."/>
            <person name="Zhang L."/>
        </authorList>
    </citation>
    <scope>NUCLEOTIDE SEQUENCE [LARGE SCALE GENOMIC DNA]</scope>
    <source>
        <strain evidence="3 4">19XY460</strain>
    </source>
</reference>
<dbReference type="AlphaFoldDB" id="A0AAX4HF61"/>
<dbReference type="InterPro" id="IPR036265">
    <property type="entry name" value="HIT-like_sf"/>
</dbReference>
<gene>
    <name evidence="3" type="ORF">PUMCH_004496</name>
</gene>
<evidence type="ECO:0000259" key="2">
    <source>
        <dbReference type="Pfam" id="PF16278"/>
    </source>
</evidence>
<protein>
    <recommendedName>
        <fullName evidence="2">Aprataxin C2HE/C2H2/C2HC zinc finger domain-containing protein</fullName>
    </recommendedName>
</protein>
<accession>A0AAX4HF61</accession>
<dbReference type="GO" id="GO:0033699">
    <property type="term" value="F:DNA 5'-adenosine monophosphate hydrolase activity"/>
    <property type="evidence" value="ECO:0007669"/>
    <property type="project" value="TreeGrafter"/>
</dbReference>
<evidence type="ECO:0000313" key="3">
    <source>
        <dbReference type="EMBL" id="WPK27123.1"/>
    </source>
</evidence>
<dbReference type="SUPFAM" id="SSF54197">
    <property type="entry name" value="HIT-like"/>
    <property type="match status" value="1"/>
</dbReference>
<dbReference type="GO" id="GO:1990165">
    <property type="term" value="F:single-strand break-containing DNA binding"/>
    <property type="evidence" value="ECO:0007669"/>
    <property type="project" value="TreeGrafter"/>
</dbReference>
<dbReference type="GeneID" id="88175556"/>
<feature type="region of interest" description="Disordered" evidence="1">
    <location>
        <begin position="155"/>
        <end position="204"/>
    </location>
</feature>
<dbReference type="EMBL" id="CP138898">
    <property type="protein sequence ID" value="WPK27123.1"/>
    <property type="molecule type" value="Genomic_DNA"/>
</dbReference>
<dbReference type="Pfam" id="PF16278">
    <property type="entry name" value="zf-C2HE"/>
    <property type="match status" value="1"/>
</dbReference>
<dbReference type="PANTHER" id="PTHR12486">
    <property type="entry name" value="APRATAXIN-RELATED"/>
    <property type="match status" value="1"/>
</dbReference>
<evidence type="ECO:0000256" key="1">
    <source>
        <dbReference type="SAM" id="MobiDB-lite"/>
    </source>
</evidence>
<organism evidence="3 4">
    <name type="scientific">Australozyma saopauloensis</name>
    <dbReference type="NCBI Taxonomy" id="291208"/>
    <lineage>
        <taxon>Eukaryota</taxon>
        <taxon>Fungi</taxon>
        <taxon>Dikarya</taxon>
        <taxon>Ascomycota</taxon>
        <taxon>Saccharomycotina</taxon>
        <taxon>Pichiomycetes</taxon>
        <taxon>Metschnikowiaceae</taxon>
        <taxon>Australozyma</taxon>
    </lineage>
</organism>
<dbReference type="GO" id="GO:0005634">
    <property type="term" value="C:nucleus"/>
    <property type="evidence" value="ECO:0007669"/>
    <property type="project" value="TreeGrafter"/>
</dbReference>
<dbReference type="Gene3D" id="3.30.428.10">
    <property type="entry name" value="HIT-like"/>
    <property type="match status" value="2"/>
</dbReference>
<dbReference type="PANTHER" id="PTHR12486:SF4">
    <property type="entry name" value="APRATAXIN"/>
    <property type="match status" value="1"/>
</dbReference>
<dbReference type="GO" id="GO:0030983">
    <property type="term" value="F:mismatched DNA binding"/>
    <property type="evidence" value="ECO:0007669"/>
    <property type="project" value="TreeGrafter"/>
</dbReference>
<dbReference type="Pfam" id="PF11969">
    <property type="entry name" value="DcpS_C"/>
    <property type="match status" value="1"/>
</dbReference>
<name>A0AAX4HF61_9ASCO</name>
<keyword evidence="4" id="KW-1185">Reference proteome</keyword>
<dbReference type="GO" id="GO:0003697">
    <property type="term" value="F:single-stranded DNA binding"/>
    <property type="evidence" value="ECO:0007669"/>
    <property type="project" value="TreeGrafter"/>
</dbReference>
<dbReference type="GO" id="GO:0003725">
    <property type="term" value="F:double-stranded RNA binding"/>
    <property type="evidence" value="ECO:0007669"/>
    <property type="project" value="TreeGrafter"/>
</dbReference>
<dbReference type="Proteomes" id="UP001338582">
    <property type="component" value="Chromosome 5"/>
</dbReference>
<evidence type="ECO:0000313" key="4">
    <source>
        <dbReference type="Proteomes" id="UP001338582"/>
    </source>
</evidence>